<dbReference type="OrthoDB" id="9783269at2"/>
<feature type="chain" id="PRO_5022213787" description="Histidine phosphatase family protein" evidence="2">
    <location>
        <begin position="34"/>
        <end position="242"/>
    </location>
</feature>
<dbReference type="SUPFAM" id="SSF53254">
    <property type="entry name" value="Phosphoglycerate mutase-like"/>
    <property type="match status" value="1"/>
</dbReference>
<dbReference type="Pfam" id="PF00300">
    <property type="entry name" value="His_Phos_1"/>
    <property type="match status" value="1"/>
</dbReference>
<evidence type="ECO:0000256" key="2">
    <source>
        <dbReference type="SAM" id="SignalP"/>
    </source>
</evidence>
<protein>
    <recommendedName>
        <fullName evidence="5">Histidine phosphatase family protein</fullName>
    </recommendedName>
</protein>
<keyword evidence="4" id="KW-1185">Reference proteome</keyword>
<proteinExistence type="predicted"/>
<dbReference type="AlphaFoldDB" id="A0A516V5F4"/>
<dbReference type="GO" id="GO:0016787">
    <property type="term" value="F:hydrolase activity"/>
    <property type="evidence" value="ECO:0007669"/>
    <property type="project" value="UniProtKB-KW"/>
</dbReference>
<keyword evidence="1" id="KW-0378">Hydrolase</keyword>
<accession>A0A516V5F4</accession>
<evidence type="ECO:0000313" key="4">
    <source>
        <dbReference type="Proteomes" id="UP000315891"/>
    </source>
</evidence>
<dbReference type="Gene3D" id="3.40.50.1240">
    <property type="entry name" value="Phosphoglycerate mutase-like"/>
    <property type="match status" value="1"/>
</dbReference>
<dbReference type="InterPro" id="IPR051021">
    <property type="entry name" value="Mito_Ser/Thr_phosphatase"/>
</dbReference>
<dbReference type="PANTHER" id="PTHR20935:SF0">
    <property type="entry name" value="SERINE_THREONINE-PROTEIN PHOSPHATASE PGAM5, MITOCHONDRIAL"/>
    <property type="match status" value="1"/>
</dbReference>
<dbReference type="PANTHER" id="PTHR20935">
    <property type="entry name" value="PHOSPHOGLYCERATE MUTASE-RELATED"/>
    <property type="match status" value="1"/>
</dbReference>
<sequence length="242" mass="25899">MGRGKARDTPRMSRILIPLCLALSLGAFAPAHAADEPVHTIVLVRHGNYAPDPSVDENIGPHLSPIGVAQAHLAANALATLPPFDGLYASPMQRARDTAAVIGKDDFPDRKFEVVDDLAECTPPTPLGDVMKTEKPADMAACKAKLDRVYARFFTAATDHDRSDLLVCHGNVIRYLVTRALGVDTTAWLAMSIGNASITTIRIDAKGRAHVIAVGDVGHIPPKLRTSAWGDPPRDLAIPELP</sequence>
<dbReference type="InterPro" id="IPR029033">
    <property type="entry name" value="His_PPase_superfam"/>
</dbReference>
<organism evidence="3 4">
    <name type="scientific">Pseudoluteimonas lycopersici</name>
    <dbReference type="NCBI Taxonomy" id="1324796"/>
    <lineage>
        <taxon>Bacteria</taxon>
        <taxon>Pseudomonadati</taxon>
        <taxon>Pseudomonadota</taxon>
        <taxon>Gammaproteobacteria</taxon>
        <taxon>Lysobacterales</taxon>
        <taxon>Lysobacteraceae</taxon>
        <taxon>Pseudoluteimonas</taxon>
    </lineage>
</organism>
<name>A0A516V5F4_9GAMM</name>
<evidence type="ECO:0000256" key="1">
    <source>
        <dbReference type="ARBA" id="ARBA00022801"/>
    </source>
</evidence>
<feature type="signal peptide" evidence="2">
    <location>
        <begin position="1"/>
        <end position="33"/>
    </location>
</feature>
<keyword evidence="2" id="KW-0732">Signal</keyword>
<reference evidence="3 4" key="1">
    <citation type="submission" date="2019-07" db="EMBL/GenBank/DDBJ databases">
        <title>Lysobacter weifangensis sp. nov., isolated from bensulfuron-methyl contaminated farmland soil.</title>
        <authorList>
            <person name="Zhao H."/>
        </authorList>
    </citation>
    <scope>NUCLEOTIDE SEQUENCE [LARGE SCALE GENOMIC DNA]</scope>
    <source>
        <strain evidence="3 4">CC-Bw-6</strain>
    </source>
</reference>
<evidence type="ECO:0000313" key="3">
    <source>
        <dbReference type="EMBL" id="QDQ73752.1"/>
    </source>
</evidence>
<dbReference type="EMBL" id="CP041742">
    <property type="protein sequence ID" value="QDQ73752.1"/>
    <property type="molecule type" value="Genomic_DNA"/>
</dbReference>
<evidence type="ECO:0008006" key="5">
    <source>
        <dbReference type="Google" id="ProtNLM"/>
    </source>
</evidence>
<gene>
    <name evidence="3" type="ORF">FNZ56_07625</name>
</gene>
<dbReference type="SMART" id="SM00855">
    <property type="entry name" value="PGAM"/>
    <property type="match status" value="1"/>
</dbReference>
<dbReference type="CDD" id="cd07067">
    <property type="entry name" value="HP_PGM_like"/>
    <property type="match status" value="1"/>
</dbReference>
<dbReference type="Proteomes" id="UP000315891">
    <property type="component" value="Chromosome"/>
</dbReference>
<dbReference type="InterPro" id="IPR013078">
    <property type="entry name" value="His_Pase_superF_clade-1"/>
</dbReference>